<gene>
    <name evidence="3" type="primary">orf261</name>
</gene>
<dbReference type="RefSeq" id="YP_009693764.1">
    <property type="nucleotide sequence ID" value="NC_044740.1"/>
</dbReference>
<feature type="signal peptide" evidence="2">
    <location>
        <begin position="1"/>
        <end position="24"/>
    </location>
</feature>
<proteinExistence type="predicted"/>
<feature type="chain" id="PRO_5022926542" evidence="2">
    <location>
        <begin position="25"/>
        <end position="261"/>
    </location>
</feature>
<sequence>MVSAILIPVICSFILMVSENLTDSVSLLFVINSHLGLGTASFQKRKASTSKAKKATKTVKEAVKEVPVAYPVKTPDIKPSEPSKGLFSRLLSGSTVLANSFRTNLNASQATSSFKSLCKTCTTLKTNLKNFFWSILVFIKLDRFITPKVLFVLSLIGGAFKWLMRGFTLFNLIMFAWIFYFNTPVITAQLLTGWLLDFCSKLKITYTDTVARFLDYLINVAENGLRSVPKHPKTPVEYPEGGFYKQYREIFKMIQDEINNS</sequence>
<keyword evidence="1" id="KW-1133">Transmembrane helix</keyword>
<keyword evidence="1" id="KW-0812">Transmembrane</keyword>
<dbReference type="GeneID" id="41799597"/>
<protein>
    <submittedName>
        <fullName evidence="3">Uncharacterized protein</fullName>
    </submittedName>
</protein>
<dbReference type="AlphaFoldDB" id="A0A5A4UC03"/>
<name>A0A5A4UC03_9AGAM</name>
<dbReference type="EMBL" id="LC497415">
    <property type="protein sequence ID" value="BBN21290.1"/>
    <property type="molecule type" value="Genomic_DNA"/>
</dbReference>
<evidence type="ECO:0000256" key="1">
    <source>
        <dbReference type="SAM" id="Phobius"/>
    </source>
</evidence>
<accession>A0A5A4UC03</accession>
<feature type="transmembrane region" description="Helical" evidence="1">
    <location>
        <begin position="169"/>
        <end position="196"/>
    </location>
</feature>
<evidence type="ECO:0000313" key="3">
    <source>
        <dbReference type="EMBL" id="BBN21290.1"/>
    </source>
</evidence>
<keyword evidence="1" id="KW-0472">Membrane</keyword>
<keyword evidence="2" id="KW-0732">Signal</keyword>
<organism evidence="3">
    <name type="scientific">Inonotus obliquus</name>
    <dbReference type="NCBI Taxonomy" id="167356"/>
    <lineage>
        <taxon>Eukaryota</taxon>
        <taxon>Fungi</taxon>
        <taxon>Dikarya</taxon>
        <taxon>Basidiomycota</taxon>
        <taxon>Agaricomycotina</taxon>
        <taxon>Agaricomycetes</taxon>
        <taxon>Hymenochaetales</taxon>
        <taxon>Hymenochaetaceae</taxon>
        <taxon>Inonotus</taxon>
    </lineage>
</organism>
<keyword evidence="3" id="KW-0496">Mitochondrion</keyword>
<geneLocation type="mitochondrion" evidence="3"/>
<evidence type="ECO:0000256" key="2">
    <source>
        <dbReference type="SAM" id="SignalP"/>
    </source>
</evidence>
<reference evidence="3" key="1">
    <citation type="submission" date="2019-08" db="EMBL/GenBank/DDBJ databases">
        <title>The complete mitochondrial genome sequence of the medicinal mushroom, Inonotus obliquus.</title>
        <authorList>
            <person name="Agnestisia R."/>
            <person name="Ono A."/>
            <person name="Nakamura L."/>
            <person name="Chino R."/>
            <person name="Aiso H."/>
            <person name="Nezu I."/>
            <person name="Ishiguri H."/>
            <person name="Yokota S."/>
            <person name="Suzuki T."/>
        </authorList>
    </citation>
    <scope>NUCLEOTIDE SEQUENCE</scope>
    <source>
        <strain evidence="3">NBRC113408</strain>
    </source>
</reference>